<evidence type="ECO:0000256" key="1">
    <source>
        <dbReference type="SAM" id="MobiDB-lite"/>
    </source>
</evidence>
<dbReference type="InterPro" id="IPR012337">
    <property type="entry name" value="RNaseH-like_sf"/>
</dbReference>
<organism evidence="3">
    <name type="scientific">uncultured prokaryote</name>
    <dbReference type="NCBI Taxonomy" id="198431"/>
    <lineage>
        <taxon>unclassified sequences</taxon>
        <taxon>environmental samples</taxon>
    </lineage>
</organism>
<dbReference type="PROSITE" id="PS50994">
    <property type="entry name" value="INTEGRASE"/>
    <property type="match status" value="1"/>
</dbReference>
<dbReference type="GO" id="GO:0003676">
    <property type="term" value="F:nucleic acid binding"/>
    <property type="evidence" value="ECO:0007669"/>
    <property type="project" value="InterPro"/>
</dbReference>
<dbReference type="Pfam" id="PF13276">
    <property type="entry name" value="HTH_21"/>
    <property type="match status" value="1"/>
</dbReference>
<accession>A0A0H5PZQ2</accession>
<evidence type="ECO:0000313" key="3">
    <source>
        <dbReference type="EMBL" id="CRY95201.1"/>
    </source>
</evidence>
<dbReference type="PANTHER" id="PTHR46889:SF5">
    <property type="entry name" value="INTEGRASE PROTEIN"/>
    <property type="match status" value="1"/>
</dbReference>
<protein>
    <recommendedName>
        <fullName evidence="2">Integrase catalytic domain-containing protein</fullName>
    </recommendedName>
</protein>
<reference evidence="3" key="2">
    <citation type="submission" date="2015-07" db="EMBL/GenBank/DDBJ databases">
        <title>Plasmids, circular viruses and viroids from rat gut.</title>
        <authorList>
            <person name="Jorgensen T.J."/>
            <person name="Hansen M.A."/>
            <person name="Xu Z."/>
            <person name="Tabak M.A."/>
            <person name="Sorensen S.J."/>
            <person name="Hansen L.H."/>
        </authorList>
    </citation>
    <scope>NUCLEOTIDE SEQUENCE</scope>
    <source>
        <strain evidence="3">RGRH0535</strain>
    </source>
</reference>
<dbReference type="InterPro" id="IPR036397">
    <property type="entry name" value="RNaseH_sf"/>
</dbReference>
<dbReference type="InterPro" id="IPR050900">
    <property type="entry name" value="Transposase_IS3/IS150/IS904"/>
</dbReference>
<dbReference type="GO" id="GO:0015074">
    <property type="term" value="P:DNA integration"/>
    <property type="evidence" value="ECO:0007669"/>
    <property type="project" value="InterPro"/>
</dbReference>
<evidence type="ECO:0000259" key="2">
    <source>
        <dbReference type="PROSITE" id="PS50994"/>
    </source>
</evidence>
<proteinExistence type="predicted"/>
<feature type="compositionally biased region" description="Basic and acidic residues" evidence="1">
    <location>
        <begin position="272"/>
        <end position="285"/>
    </location>
</feature>
<feature type="domain" description="Integrase catalytic" evidence="2">
    <location>
        <begin position="108"/>
        <end position="281"/>
    </location>
</feature>
<dbReference type="InterPro" id="IPR048020">
    <property type="entry name" value="Transpos_IS3"/>
</dbReference>
<reference evidence="3" key="1">
    <citation type="submission" date="2015-06" db="EMBL/GenBank/DDBJ databases">
        <authorList>
            <person name="Joergensen T."/>
        </authorList>
    </citation>
    <scope>NUCLEOTIDE SEQUENCE</scope>
    <source>
        <strain evidence="3">RGRH0535</strain>
    </source>
</reference>
<dbReference type="SUPFAM" id="SSF53098">
    <property type="entry name" value="Ribonuclease H-like"/>
    <property type="match status" value="1"/>
</dbReference>
<feature type="region of interest" description="Disordered" evidence="1">
    <location>
        <begin position="261"/>
        <end position="297"/>
    </location>
</feature>
<dbReference type="PANTHER" id="PTHR46889">
    <property type="entry name" value="TRANSPOSASE INSF FOR INSERTION SEQUENCE IS3B-RELATED"/>
    <property type="match status" value="1"/>
</dbReference>
<dbReference type="NCBIfam" id="NF033516">
    <property type="entry name" value="transpos_IS3"/>
    <property type="match status" value="1"/>
</dbReference>
<dbReference type="Gene3D" id="3.30.420.10">
    <property type="entry name" value="Ribonuclease H-like superfamily/Ribonuclease H"/>
    <property type="match status" value="1"/>
</dbReference>
<dbReference type="InterPro" id="IPR025948">
    <property type="entry name" value="HTH-like_dom"/>
</dbReference>
<dbReference type="Pfam" id="PF13683">
    <property type="entry name" value="rve_3"/>
    <property type="match status" value="1"/>
</dbReference>
<dbReference type="AlphaFoldDB" id="A0A0H5PZQ2"/>
<name>A0A0H5PZQ2_9ZZZZ</name>
<dbReference type="InterPro" id="IPR001584">
    <property type="entry name" value="Integrase_cat-core"/>
</dbReference>
<feature type="compositionally biased region" description="Polar residues" evidence="1">
    <location>
        <begin position="286"/>
        <end position="297"/>
    </location>
</feature>
<dbReference type="EMBL" id="LN853168">
    <property type="protein sequence ID" value="CRY95201.1"/>
    <property type="molecule type" value="Genomic_DNA"/>
</dbReference>
<sequence>MKTVCRTMGLARSHVRELSRRDDSWTDGRRHRTPKGDAQLLAELRQEIAQLPSYGYRRACALVNRQRSATGDVRVNAKRVYRVMAQAGLLLPKAPRRRHSSRVHEGRVAVAHSDLRWCSDGLEIKCDSGQTVTATFTKDCCDREVLAWRAWEGKGLPGEPVREMLIEAVERRFGAADAIPAGHQLEFLSDNGGAYIAAETRALARSLGLKPINTPVCSPQSNGMAESFVNTFKRDYVARMDLRDVKTVLAQLSAAFEHFNEEHPHSSLKMRSPREFRRQRAEQVRQEPSTDQAVYCD</sequence>